<dbReference type="PATRIC" id="fig|1706437.3.peg.885"/>
<dbReference type="GO" id="GO:0005737">
    <property type="term" value="C:cytoplasm"/>
    <property type="evidence" value="ECO:0007669"/>
    <property type="project" value="TreeGrafter"/>
</dbReference>
<dbReference type="EMBL" id="LNJC01000025">
    <property type="protein sequence ID" value="KYC49833.1"/>
    <property type="molecule type" value="Genomic_DNA"/>
</dbReference>
<evidence type="ECO:0000259" key="2">
    <source>
        <dbReference type="PROSITE" id="PS50975"/>
    </source>
</evidence>
<dbReference type="GO" id="GO:0005524">
    <property type="term" value="F:ATP binding"/>
    <property type="evidence" value="ECO:0007669"/>
    <property type="project" value="UniProtKB-UniRule"/>
</dbReference>
<dbReference type="GO" id="GO:0046872">
    <property type="term" value="F:metal ion binding"/>
    <property type="evidence" value="ECO:0007669"/>
    <property type="project" value="InterPro"/>
</dbReference>
<evidence type="ECO:0000313" key="7">
    <source>
        <dbReference type="Proteomes" id="UP000092401"/>
    </source>
</evidence>
<dbReference type="GO" id="GO:0009432">
    <property type="term" value="P:SOS response"/>
    <property type="evidence" value="ECO:0007669"/>
    <property type="project" value="TreeGrafter"/>
</dbReference>
<dbReference type="PROSITE" id="PS50975">
    <property type="entry name" value="ATP_GRASP"/>
    <property type="match status" value="1"/>
</dbReference>
<accession>A0A150IXW4</accession>
<keyword evidence="4" id="KW-0436">Ligase</keyword>
<gene>
    <name evidence="4" type="primary">argX</name>
    <name evidence="3" type="ORF">APG10_01299</name>
    <name evidence="4" type="ORF">APG11_00877</name>
    <name evidence="5" type="ORF">APG12_01232</name>
</gene>
<dbReference type="EMBL" id="LNGF01000016">
    <property type="protein sequence ID" value="KYC47799.1"/>
    <property type="molecule type" value="Genomic_DNA"/>
</dbReference>
<proteinExistence type="predicted"/>
<dbReference type="InterPro" id="IPR013651">
    <property type="entry name" value="ATP-grasp_RimK-type"/>
</dbReference>
<dbReference type="Proteomes" id="UP000091929">
    <property type="component" value="Unassembled WGS sequence"/>
</dbReference>
<comment type="caution">
    <text evidence="4">The sequence shown here is derived from an EMBL/GenBank/DDBJ whole genome shotgun (WGS) entry which is preliminary data.</text>
</comment>
<dbReference type="InterPro" id="IPR011761">
    <property type="entry name" value="ATP-grasp"/>
</dbReference>
<protein>
    <submittedName>
        <fullName evidence="4">Glutamate--LysW ligase ArgX</fullName>
        <ecNumber evidence="4">6.3.2.-</ecNumber>
    </submittedName>
</protein>
<name>A0A150IRZ4_9EURY</name>
<evidence type="ECO:0000313" key="3">
    <source>
        <dbReference type="EMBL" id="KYC44953.1"/>
    </source>
</evidence>
<dbReference type="EMBL" id="LNGE01000036">
    <property type="protein sequence ID" value="KYC44953.1"/>
    <property type="molecule type" value="Genomic_DNA"/>
</dbReference>
<dbReference type="GO" id="GO:0018169">
    <property type="term" value="F:ribosomal S6-glutamic acid ligase activity"/>
    <property type="evidence" value="ECO:0007669"/>
    <property type="project" value="TreeGrafter"/>
</dbReference>
<dbReference type="PATRIC" id="fig|1706438.3.peg.1243"/>
<dbReference type="Proteomes" id="UP000092401">
    <property type="component" value="Unassembled WGS sequence"/>
</dbReference>
<organism evidence="4 6">
    <name type="scientific">Candidatus Methanofastidiosum methylothiophilum</name>
    <dbReference type="NCBI Taxonomy" id="1705564"/>
    <lineage>
        <taxon>Archaea</taxon>
        <taxon>Methanobacteriati</taxon>
        <taxon>Methanobacteriota</taxon>
        <taxon>Stenosarchaea group</taxon>
        <taxon>Candidatus Methanofastidiosia</taxon>
        <taxon>Candidatus Methanofastidiosales</taxon>
        <taxon>Candidatus Methanofastidiosaceae</taxon>
        <taxon>Candidatus Methanofastidiosum</taxon>
    </lineage>
</organism>
<dbReference type="Gene3D" id="3.40.50.20">
    <property type="match status" value="1"/>
</dbReference>
<keyword evidence="1" id="KW-0547">Nucleotide-binding</keyword>
<dbReference type="SUPFAM" id="SSF56059">
    <property type="entry name" value="Glutathione synthetase ATP-binding domain-like"/>
    <property type="match status" value="1"/>
</dbReference>
<keyword evidence="1" id="KW-0067">ATP-binding</keyword>
<dbReference type="PATRIC" id="fig|1706436.3.peg.1318"/>
<reference evidence="6 7" key="1">
    <citation type="journal article" date="2016" name="ISME J.">
        <title>Chasing the elusive Euryarchaeota class WSA2: genomes reveal a uniquely fastidious methyl-reducing methanogen.</title>
        <authorList>
            <person name="Nobu M.K."/>
            <person name="Narihiro T."/>
            <person name="Kuroda K."/>
            <person name="Mei R."/>
            <person name="Liu W.T."/>
        </authorList>
    </citation>
    <scope>NUCLEOTIDE SEQUENCE [LARGE SCALE GENOMIC DNA]</scope>
    <source>
        <strain evidence="3">B03fssc0709_Meth_Bin005</strain>
        <strain evidence="4">B15fssc0709_Meth_Bin003</strain>
        <strain evidence="5">BMIXfssc0709_Meth_Bin006</strain>
    </source>
</reference>
<dbReference type="Gene3D" id="3.30.470.20">
    <property type="entry name" value="ATP-grasp fold, B domain"/>
    <property type="match status" value="1"/>
</dbReference>
<dbReference type="PANTHER" id="PTHR21621">
    <property type="entry name" value="RIBOSOMAL PROTEIN S6 MODIFICATION PROTEIN"/>
    <property type="match status" value="1"/>
</dbReference>
<dbReference type="Proteomes" id="UP000092403">
    <property type="component" value="Unassembled WGS sequence"/>
</dbReference>
<dbReference type="AlphaFoldDB" id="A0A150IRZ4"/>
<accession>A0A150IIW6</accession>
<evidence type="ECO:0000256" key="1">
    <source>
        <dbReference type="PROSITE-ProRule" id="PRU00409"/>
    </source>
</evidence>
<feature type="domain" description="ATP-grasp" evidence="2">
    <location>
        <begin position="96"/>
        <end position="288"/>
    </location>
</feature>
<dbReference type="EC" id="6.3.2.-" evidence="4"/>
<dbReference type="Pfam" id="PF08443">
    <property type="entry name" value="RimK"/>
    <property type="match status" value="1"/>
</dbReference>
<accession>A0A150IRZ4</accession>
<evidence type="ECO:0000313" key="6">
    <source>
        <dbReference type="Proteomes" id="UP000091929"/>
    </source>
</evidence>
<evidence type="ECO:0000313" key="5">
    <source>
        <dbReference type="EMBL" id="KYC49833.1"/>
    </source>
</evidence>
<evidence type="ECO:0000313" key="4">
    <source>
        <dbReference type="EMBL" id="KYC47799.1"/>
    </source>
</evidence>
<dbReference type="PANTHER" id="PTHR21621:SF0">
    <property type="entry name" value="BETA-CITRYLGLUTAMATE SYNTHASE B-RELATED"/>
    <property type="match status" value="1"/>
</dbReference>
<sequence>MGKLGIFVDRQTLSSSVQLISLIKFREEAERLGHEAYFIFPTEIKKISGIDALFIRARTDSMNISYVAARIAELKGIPVIDDPNSIRICSDKVNMYLHLMKKEVPMPKTIFMKKGEVTLENLEEVFKMFNPPMILKEPSTSFSARVERVYTKEEFIKVSRRFIKLSDWIVVQEYVDSKFDWRIGVLNGELLYACKYIIPNETFKIQASVNGHLVYCDVISVPKEEVPKEIIDLGIRAGNAIGKGLYGVDIKESHGSLYVIEVNDNPSLDGGEDKSYPDIYERIINHLMEGKNI</sequence>